<dbReference type="STRING" id="545695.TREAZ_3546"/>
<dbReference type="AlphaFoldDB" id="F5Y790"/>
<dbReference type="KEGG" id="taz:TREAZ_3546"/>
<dbReference type="Proteomes" id="UP000009222">
    <property type="component" value="Chromosome"/>
</dbReference>
<sequence length="421" mass="45187">MMKNCKISAVLLLLMIAGAFFAFSCKGNPPPAGMADPDGDGLGQADWESAQADSLDHPRPNDLYFTPAPMPGLSAAPGVGNVTKERRDRGSALNADEREALSDSFKAAYVDGILRGQPITGVLGGDQVHGWPENSPSGWVQNWQTSEPRPNSWGIPSIILAVQSIEILTEMAQNRVFMVQGGVLDYYGKSSGSGGANGDRGYGSPRGEEFYYNGSIAQRFEKGLIVADWQGKGAFLPGLPPSDGLEAPREVGSFSPSPPGYTNAVGDAFLTAWKMALDRNIETMAPDGEGIYIPFANDPWGIPGGLVKGLYIQTFNKRTCLLVLPDTSALPRYARFIASPFLDVLLFPDDYPLPGSEGLEGLNINFTGGDAFIKRLMRGIALYGLPLSDPLPRRQDNPSKPWQEAQRFSRGWLAGSPGGSN</sequence>
<accession>F5Y790</accession>
<keyword evidence="3" id="KW-0449">Lipoprotein</keyword>
<dbReference type="RefSeq" id="WP_015712033.1">
    <property type="nucleotide sequence ID" value="NC_015577.1"/>
</dbReference>
<keyword evidence="4" id="KW-1185">Reference proteome</keyword>
<dbReference type="PROSITE" id="PS51257">
    <property type="entry name" value="PROKAR_LIPOPROTEIN"/>
    <property type="match status" value="1"/>
</dbReference>
<evidence type="ECO:0000313" key="3">
    <source>
        <dbReference type="EMBL" id="AEF81691.1"/>
    </source>
</evidence>
<protein>
    <submittedName>
        <fullName evidence="3">Putative lipoprotein</fullName>
    </submittedName>
</protein>
<reference evidence="4" key="1">
    <citation type="submission" date="2009-12" db="EMBL/GenBank/DDBJ databases">
        <title>Complete sequence of Treponema azotonutricium strain ZAS-9.</title>
        <authorList>
            <person name="Tetu S.G."/>
            <person name="Matson E."/>
            <person name="Ren Q."/>
            <person name="Seshadri R."/>
            <person name="Elbourne L."/>
            <person name="Hassan K.A."/>
            <person name="Durkin A."/>
            <person name="Radune D."/>
            <person name="Mohamoud Y."/>
            <person name="Shay R."/>
            <person name="Jin S."/>
            <person name="Zhang X."/>
            <person name="Lucey K."/>
            <person name="Ballor N.R."/>
            <person name="Ottesen E."/>
            <person name="Rosenthal R."/>
            <person name="Allen A."/>
            <person name="Leadbetter J.R."/>
            <person name="Paulsen I.T."/>
        </authorList>
    </citation>
    <scope>NUCLEOTIDE SEQUENCE [LARGE SCALE GENOMIC DNA]</scope>
    <source>
        <strain evidence="4">ATCC BAA-888 / DSM 13862 / ZAS-9</strain>
    </source>
</reference>
<reference evidence="3 4" key="2">
    <citation type="journal article" date="2011" name="ISME J.">
        <title>RNA-seq reveals cooperative metabolic interactions between two termite-gut spirochete species in co-culture.</title>
        <authorList>
            <person name="Rosenthal A.Z."/>
            <person name="Matson E.G."/>
            <person name="Eldar A."/>
            <person name="Leadbetter J.R."/>
        </authorList>
    </citation>
    <scope>NUCLEOTIDE SEQUENCE [LARGE SCALE GENOMIC DNA]</scope>
    <source>
        <strain evidence="4">ATCC BAA-888 / DSM 13862 / ZAS-9</strain>
    </source>
</reference>
<proteinExistence type="predicted"/>
<evidence type="ECO:0000256" key="2">
    <source>
        <dbReference type="SAM" id="SignalP"/>
    </source>
</evidence>
<name>F5Y790_LEAAZ</name>
<evidence type="ECO:0000313" key="4">
    <source>
        <dbReference type="Proteomes" id="UP000009222"/>
    </source>
</evidence>
<keyword evidence="2" id="KW-0732">Signal</keyword>
<gene>
    <name evidence="3" type="ordered locus">TREAZ_3546</name>
</gene>
<dbReference type="InParanoid" id="F5Y790"/>
<feature type="signal peptide" evidence="2">
    <location>
        <begin position="1"/>
        <end position="22"/>
    </location>
</feature>
<dbReference type="HOGENOM" id="CLU_652023_0_0_12"/>
<evidence type="ECO:0000256" key="1">
    <source>
        <dbReference type="SAM" id="MobiDB-lite"/>
    </source>
</evidence>
<feature type="region of interest" description="Disordered" evidence="1">
    <location>
        <begin position="392"/>
        <end position="421"/>
    </location>
</feature>
<organism evidence="3 4">
    <name type="scientific">Leadbettera azotonutricia (strain ATCC BAA-888 / DSM 13862 / ZAS-9)</name>
    <name type="common">Treponema azotonutricium</name>
    <dbReference type="NCBI Taxonomy" id="545695"/>
    <lineage>
        <taxon>Bacteria</taxon>
        <taxon>Pseudomonadati</taxon>
        <taxon>Spirochaetota</taxon>
        <taxon>Spirochaetia</taxon>
        <taxon>Spirochaetales</taxon>
        <taxon>Breznakiellaceae</taxon>
        <taxon>Leadbettera</taxon>
    </lineage>
</organism>
<dbReference type="EMBL" id="CP001841">
    <property type="protein sequence ID" value="AEF81691.1"/>
    <property type="molecule type" value="Genomic_DNA"/>
</dbReference>
<feature type="chain" id="PRO_5003331490" evidence="2">
    <location>
        <begin position="23"/>
        <end position="421"/>
    </location>
</feature>
<dbReference type="OrthoDB" id="9834252at2"/>